<comment type="caution">
    <text evidence="4">The sequence shown here is derived from an EMBL/GenBank/DDBJ whole genome shotgun (WGS) entry which is preliminary data.</text>
</comment>
<dbReference type="PANTHER" id="PTHR47814">
    <property type="entry name" value="PEPTIDYL-TRNA HYDROLASE ARFB"/>
    <property type="match status" value="1"/>
</dbReference>
<evidence type="ECO:0000313" key="5">
    <source>
        <dbReference type="Proteomes" id="UP000603545"/>
    </source>
</evidence>
<reference evidence="4 5" key="1">
    <citation type="submission" date="2020-08" db="EMBL/GenBank/DDBJ databases">
        <title>Bridging the membrane lipid divide: bacteria of the FCB group superphylum have the potential to synthesize archaeal ether lipids.</title>
        <authorList>
            <person name="Villanueva L."/>
            <person name="Von Meijenfeldt F.A.B."/>
            <person name="Westbye A.B."/>
            <person name="Yadav S."/>
            <person name="Hopmans E.C."/>
            <person name="Dutilh B.E."/>
            <person name="Sinninghe Damste J.S."/>
        </authorList>
    </citation>
    <scope>NUCLEOTIDE SEQUENCE [LARGE SCALE GENOMIC DNA]</scope>
    <source>
        <strain evidence="4">NIOZ-UU82</strain>
    </source>
</reference>
<dbReference type="Pfam" id="PF00472">
    <property type="entry name" value="RF-1"/>
    <property type="match status" value="1"/>
</dbReference>
<dbReference type="GO" id="GO:0043022">
    <property type="term" value="F:ribosome binding"/>
    <property type="evidence" value="ECO:0007669"/>
    <property type="project" value="TreeGrafter"/>
</dbReference>
<dbReference type="InterPro" id="IPR045853">
    <property type="entry name" value="Pep_chain_release_fac_I_sf"/>
</dbReference>
<dbReference type="GO" id="GO:0003747">
    <property type="term" value="F:translation release factor activity"/>
    <property type="evidence" value="ECO:0007669"/>
    <property type="project" value="InterPro"/>
</dbReference>
<dbReference type="GO" id="GO:0004045">
    <property type="term" value="F:peptidyl-tRNA hydrolase activity"/>
    <property type="evidence" value="ECO:0007669"/>
    <property type="project" value="UniProtKB-EC"/>
</dbReference>
<dbReference type="GO" id="GO:0072344">
    <property type="term" value="P:rescue of stalled ribosome"/>
    <property type="evidence" value="ECO:0007669"/>
    <property type="project" value="TreeGrafter"/>
</dbReference>
<dbReference type="Gene3D" id="3.30.160.20">
    <property type="match status" value="1"/>
</dbReference>
<protein>
    <submittedName>
        <fullName evidence="4">Aminoacyl-tRNA hydrolase</fullName>
        <ecNumber evidence="4">3.1.1.29</ecNumber>
    </submittedName>
</protein>
<dbReference type="EMBL" id="JACNLL010000055">
    <property type="protein sequence ID" value="MBC8199534.1"/>
    <property type="molecule type" value="Genomic_DNA"/>
</dbReference>
<dbReference type="NCBIfam" id="NF006718">
    <property type="entry name" value="PRK09256.1"/>
    <property type="match status" value="1"/>
</dbReference>
<dbReference type="PROSITE" id="PS00745">
    <property type="entry name" value="RF_PROK_I"/>
    <property type="match status" value="1"/>
</dbReference>
<dbReference type="Proteomes" id="UP000603545">
    <property type="component" value="Unassembled WGS sequence"/>
</dbReference>
<evidence type="ECO:0000259" key="3">
    <source>
        <dbReference type="PROSITE" id="PS00745"/>
    </source>
</evidence>
<feature type="domain" description="Prokaryotic-type class I peptide chain release factors" evidence="3">
    <location>
        <begin position="21"/>
        <end position="37"/>
    </location>
</feature>
<keyword evidence="4" id="KW-0378">Hydrolase</keyword>
<feature type="compositionally biased region" description="Basic residues" evidence="2">
    <location>
        <begin position="121"/>
        <end position="134"/>
    </location>
</feature>
<evidence type="ECO:0000256" key="1">
    <source>
        <dbReference type="ARBA" id="ARBA00010835"/>
    </source>
</evidence>
<dbReference type="AlphaFoldDB" id="A0A8J6N553"/>
<dbReference type="PANTHER" id="PTHR47814:SF1">
    <property type="entry name" value="PEPTIDYL-TRNA HYDROLASE ARFB"/>
    <property type="match status" value="1"/>
</dbReference>
<sequence length="141" mass="16303">MIYITPDIKISENEIKFRFIRAGGPGGQNVNKVSTAVQLRFDVRNSTSFSDQVRYRLTRLAGRRITEHGILIIEARRLRTQEGNRHDAIDRLIKLIQKASEKPKARIKTRPSPASKERLLAAKKRRSRIKRMRRLVSPSDD</sequence>
<evidence type="ECO:0000256" key="2">
    <source>
        <dbReference type="SAM" id="MobiDB-lite"/>
    </source>
</evidence>
<feature type="region of interest" description="Disordered" evidence="2">
    <location>
        <begin position="101"/>
        <end position="141"/>
    </location>
</feature>
<name>A0A8J6N553_9BACT</name>
<evidence type="ECO:0000313" key="4">
    <source>
        <dbReference type="EMBL" id="MBC8199534.1"/>
    </source>
</evidence>
<comment type="similarity">
    <text evidence="1">Belongs to the prokaryotic/mitochondrial release factor family.</text>
</comment>
<proteinExistence type="inferred from homology"/>
<organism evidence="4 5">
    <name type="scientific">Candidatus Desulfaltia bathyphila</name>
    <dbReference type="NCBI Taxonomy" id="2841697"/>
    <lineage>
        <taxon>Bacteria</taxon>
        <taxon>Pseudomonadati</taxon>
        <taxon>Thermodesulfobacteriota</taxon>
        <taxon>Desulfobacteria</taxon>
        <taxon>Desulfobacterales</taxon>
        <taxon>Desulfobacterales incertae sedis</taxon>
        <taxon>Candidatus Desulfaltia</taxon>
    </lineage>
</organism>
<dbReference type="EC" id="3.1.1.29" evidence="4"/>
<dbReference type="InterPro" id="IPR000352">
    <property type="entry name" value="Pep_chain_release_fac_I"/>
</dbReference>
<dbReference type="SUPFAM" id="SSF75620">
    <property type="entry name" value="Release factor"/>
    <property type="match status" value="1"/>
</dbReference>
<accession>A0A8J6N553</accession>
<gene>
    <name evidence="4" type="primary">arfB</name>
    <name evidence="4" type="ORF">H8E80_05745</name>
</gene>